<feature type="compositionally biased region" description="Polar residues" evidence="1">
    <location>
        <begin position="52"/>
        <end position="64"/>
    </location>
</feature>
<comment type="caution">
    <text evidence="2">The sequence shown here is derived from an EMBL/GenBank/DDBJ whole genome shotgun (WGS) entry which is preliminary data.</text>
</comment>
<name>A0A5N6NN76_9ASTR</name>
<evidence type="ECO:0000256" key="1">
    <source>
        <dbReference type="SAM" id="MobiDB-lite"/>
    </source>
</evidence>
<dbReference type="EMBL" id="SZYD01000010">
    <property type="protein sequence ID" value="KAD4982589.1"/>
    <property type="molecule type" value="Genomic_DNA"/>
</dbReference>
<gene>
    <name evidence="2" type="ORF">E3N88_19260</name>
</gene>
<feature type="region of interest" description="Disordered" evidence="1">
    <location>
        <begin position="27"/>
        <end position="64"/>
    </location>
</feature>
<keyword evidence="3" id="KW-1185">Reference proteome</keyword>
<protein>
    <submittedName>
        <fullName evidence="2">Uncharacterized protein</fullName>
    </submittedName>
</protein>
<dbReference type="AlphaFoldDB" id="A0A5N6NN76"/>
<dbReference type="Proteomes" id="UP000326396">
    <property type="component" value="Linkage Group LG18"/>
</dbReference>
<accession>A0A5N6NN76</accession>
<evidence type="ECO:0000313" key="3">
    <source>
        <dbReference type="Proteomes" id="UP000326396"/>
    </source>
</evidence>
<organism evidence="2 3">
    <name type="scientific">Mikania micrantha</name>
    <name type="common">bitter vine</name>
    <dbReference type="NCBI Taxonomy" id="192012"/>
    <lineage>
        <taxon>Eukaryota</taxon>
        <taxon>Viridiplantae</taxon>
        <taxon>Streptophyta</taxon>
        <taxon>Embryophyta</taxon>
        <taxon>Tracheophyta</taxon>
        <taxon>Spermatophyta</taxon>
        <taxon>Magnoliopsida</taxon>
        <taxon>eudicotyledons</taxon>
        <taxon>Gunneridae</taxon>
        <taxon>Pentapetalae</taxon>
        <taxon>asterids</taxon>
        <taxon>campanulids</taxon>
        <taxon>Asterales</taxon>
        <taxon>Asteraceae</taxon>
        <taxon>Asteroideae</taxon>
        <taxon>Heliantheae alliance</taxon>
        <taxon>Eupatorieae</taxon>
        <taxon>Mikania</taxon>
    </lineage>
</organism>
<proteinExistence type="predicted"/>
<evidence type="ECO:0000313" key="2">
    <source>
        <dbReference type="EMBL" id="KAD4982589.1"/>
    </source>
</evidence>
<sequence>MKHFYYLSSCFEIQTNSHFLNFSSQTSPPSSRISLLGRSTGPSELKIPSASAPRSNFGSHRSKSRSMTNQAVVEKLEYESTVRVLTARVRIVTTALNRRRTPVFGDGAPTAYGRRHQQFKLESDITGFLHVSTFVAQLFCHTCFSGTECFVTVRNVHFILEFELIECLYHSDEDEDMSQCEDGIYGVIESVVLEDKLMAEVIINKASMANRKEGERQMMESWKAEAANEVQGVVGKIEEGRVVPSEGALTAIDN</sequence>
<reference evidence="2 3" key="1">
    <citation type="submission" date="2019-05" db="EMBL/GenBank/DDBJ databases">
        <title>Mikania micrantha, genome provides insights into the molecular mechanism of rapid growth.</title>
        <authorList>
            <person name="Liu B."/>
        </authorList>
    </citation>
    <scope>NUCLEOTIDE SEQUENCE [LARGE SCALE GENOMIC DNA]</scope>
    <source>
        <strain evidence="2">NLD-2019</strain>
        <tissue evidence="2">Leaf</tissue>
    </source>
</reference>